<dbReference type="PANTHER" id="PTHR30461">
    <property type="entry name" value="DNA-INVERTASE FROM LAMBDOID PROPHAGE"/>
    <property type="match status" value="1"/>
</dbReference>
<dbReference type="Pfam" id="PF00239">
    <property type="entry name" value="Resolvase"/>
    <property type="match status" value="1"/>
</dbReference>
<dbReference type="RefSeq" id="WP_216252071.1">
    <property type="nucleotide sequence ID" value="NZ_JAZHFS010000013.1"/>
</dbReference>
<evidence type="ECO:0000313" key="3">
    <source>
        <dbReference type="EMBL" id="MEF2113494.1"/>
    </source>
</evidence>
<protein>
    <submittedName>
        <fullName evidence="3">Recombinase family protein</fullName>
    </submittedName>
</protein>
<comment type="caution">
    <text evidence="3">The sequence shown here is derived from an EMBL/GenBank/DDBJ whole genome shotgun (WGS) entry which is preliminary data.</text>
</comment>
<dbReference type="EMBL" id="JAZHFS010000013">
    <property type="protein sequence ID" value="MEF2113494.1"/>
    <property type="molecule type" value="Genomic_DNA"/>
</dbReference>
<sequence length="529" mass="60294">MTVARAVTVIPPTTGRFATVTIGAPIMKRVAAYARVSTDNDEQLSSFDAQMDYYTRHIKSNPAWTFVEVYTDAGISATSIKKRDGFNRMISDGLDGKIDLIITKSVSRFARNTVDSLTTVRQLKEKGVEVYFEKENIYTLDSKGELLITIMSSLAQEESRSISENVTWGQRKRFADGKVNLPYKQFLGYEKGGNGLPKIVEKEAVVVRLICRLFLEGRTPAGIARHLTTNKILTPAGKEVWQQSTVLSILKNEKYKGDAMLQKSFTVDFLTKKKKINEGEIPQYYVENSHPAIITPEVFDLVQHELKKRKNVKGYKTGGGCFSGRIVCGECGSFYGSKVWHSTSKYRRVIWQCNSKFKNNEKCSTPHLYEDTLKQAFPDAFNSLLANKEEILQGYEAIIQALTDTSKFDKERVKLHSEMDVVTELLQKCVEENAHSALDQAKYEERYTTLAERYENVKKGLNEINNKRLERSAKRESTLTFIKELEQRDVLVSEFDEELWNATIEKVLVNSEDKVTFVFKDGMELEWNI</sequence>
<dbReference type="SMART" id="SM00857">
    <property type="entry name" value="Resolvase"/>
    <property type="match status" value="1"/>
</dbReference>
<keyword evidence="4" id="KW-1185">Reference proteome</keyword>
<gene>
    <name evidence="3" type="ORF">SJI18_14390</name>
</gene>
<evidence type="ECO:0000259" key="2">
    <source>
        <dbReference type="PROSITE" id="PS51737"/>
    </source>
</evidence>
<dbReference type="Pfam" id="PF07508">
    <property type="entry name" value="Recombinase"/>
    <property type="match status" value="1"/>
</dbReference>
<dbReference type="Pfam" id="PF13408">
    <property type="entry name" value="Zn_ribbon_recom"/>
    <property type="match status" value="1"/>
</dbReference>
<dbReference type="InterPro" id="IPR006119">
    <property type="entry name" value="Resolv_N"/>
</dbReference>
<evidence type="ECO:0000313" key="4">
    <source>
        <dbReference type="Proteomes" id="UP001498469"/>
    </source>
</evidence>
<name>A0ABU7URQ2_9CLOT</name>
<dbReference type="PANTHER" id="PTHR30461:SF23">
    <property type="entry name" value="DNA RECOMBINASE-RELATED"/>
    <property type="match status" value="1"/>
</dbReference>
<accession>A0ABU7URQ2</accession>
<dbReference type="InterPro" id="IPR050639">
    <property type="entry name" value="SSR_resolvase"/>
</dbReference>
<evidence type="ECO:0000259" key="1">
    <source>
        <dbReference type="PROSITE" id="PS51736"/>
    </source>
</evidence>
<dbReference type="PROSITE" id="PS51736">
    <property type="entry name" value="RECOMBINASES_3"/>
    <property type="match status" value="1"/>
</dbReference>
<dbReference type="InterPro" id="IPR011109">
    <property type="entry name" value="DNA_bind_recombinase_dom"/>
</dbReference>
<dbReference type="Proteomes" id="UP001498469">
    <property type="component" value="Unassembled WGS sequence"/>
</dbReference>
<dbReference type="CDD" id="cd00338">
    <property type="entry name" value="Ser_Recombinase"/>
    <property type="match status" value="1"/>
</dbReference>
<proteinExistence type="predicted"/>
<feature type="domain" description="Recombinase" evidence="2">
    <location>
        <begin position="186"/>
        <end position="312"/>
    </location>
</feature>
<reference evidence="3 4" key="1">
    <citation type="submission" date="2023-11" db="EMBL/GenBank/DDBJ databases">
        <title>Draft genome sequence of a psychrophilic Clostridium strain from permafrost water brine.</title>
        <authorList>
            <person name="Shcherbakova V.A."/>
            <person name="Trubitsyn V.E."/>
            <person name="Zakharyuk A.G."/>
        </authorList>
    </citation>
    <scope>NUCLEOTIDE SEQUENCE [LARGE SCALE GENOMIC DNA]</scope>
    <source>
        <strain evidence="3 4">14F</strain>
    </source>
</reference>
<feature type="domain" description="Resolvase/invertase-type recombinase catalytic" evidence="1">
    <location>
        <begin position="29"/>
        <end position="177"/>
    </location>
</feature>
<organism evidence="3 4">
    <name type="scientific">Clostridium frigoriphilum</name>
    <dbReference type="NCBI Taxonomy" id="443253"/>
    <lineage>
        <taxon>Bacteria</taxon>
        <taxon>Bacillati</taxon>
        <taxon>Bacillota</taxon>
        <taxon>Clostridia</taxon>
        <taxon>Eubacteriales</taxon>
        <taxon>Clostridiaceae</taxon>
        <taxon>Clostridium</taxon>
    </lineage>
</organism>
<dbReference type="InterPro" id="IPR025827">
    <property type="entry name" value="Zn_ribbon_recom_dom"/>
</dbReference>
<dbReference type="PROSITE" id="PS51737">
    <property type="entry name" value="RECOMBINASE_DNA_BIND"/>
    <property type="match status" value="1"/>
</dbReference>